<feature type="region of interest" description="Disordered" evidence="1">
    <location>
        <begin position="332"/>
        <end position="391"/>
    </location>
</feature>
<reference evidence="2 3" key="1">
    <citation type="journal article" date="2017" name="Mycologia">
        <title>Bifiguratus adelaidae, gen. et sp. nov., a new member of Mucoromycotina in endophytic and soil-dwelling habitats.</title>
        <authorList>
            <person name="Torres-Cruz T.J."/>
            <person name="Billingsley Tobias T.L."/>
            <person name="Almatruk M."/>
            <person name="Hesse C."/>
            <person name="Kuske C.R."/>
            <person name="Desiro A."/>
            <person name="Benucci G.M."/>
            <person name="Bonito G."/>
            <person name="Stajich J.E."/>
            <person name="Dunlap C."/>
            <person name="Arnold A.E."/>
            <person name="Porras-Alfaro A."/>
        </authorList>
    </citation>
    <scope>NUCLEOTIDE SEQUENCE [LARGE SCALE GENOMIC DNA]</scope>
    <source>
        <strain evidence="2 3">AZ0501</strain>
    </source>
</reference>
<dbReference type="Proteomes" id="UP000242875">
    <property type="component" value="Unassembled WGS sequence"/>
</dbReference>
<feature type="region of interest" description="Disordered" evidence="1">
    <location>
        <begin position="59"/>
        <end position="82"/>
    </location>
</feature>
<feature type="compositionally biased region" description="Low complexity" evidence="1">
    <location>
        <begin position="417"/>
        <end position="450"/>
    </location>
</feature>
<accession>A0A261Y722</accession>
<proteinExistence type="predicted"/>
<organism evidence="2 3">
    <name type="scientific">Bifiguratus adelaidae</name>
    <dbReference type="NCBI Taxonomy" id="1938954"/>
    <lineage>
        <taxon>Eukaryota</taxon>
        <taxon>Fungi</taxon>
        <taxon>Fungi incertae sedis</taxon>
        <taxon>Mucoromycota</taxon>
        <taxon>Mucoromycotina</taxon>
        <taxon>Endogonomycetes</taxon>
        <taxon>Endogonales</taxon>
        <taxon>Endogonales incertae sedis</taxon>
        <taxon>Bifiguratus</taxon>
    </lineage>
</organism>
<name>A0A261Y722_9FUNG</name>
<feature type="region of interest" description="Disordered" evidence="1">
    <location>
        <begin position="13"/>
        <end position="36"/>
    </location>
</feature>
<sequence length="530" mass="57314">GLTDGKVIHLVVRSANAPVNPENDAPRSRASSGHRMAHNAGGVMNIISGMMGFVPMRRPAQQGEQASQDNSEQSSTEPSAGSQRAFTMLPGMMQSMGPMFQNGAVESIEAYMTLPDGRTQVIEFSRNGPHLSSGNTQDSTDPTNSNTESMANGTQEHTRPRPSGSLLEPLLGASAGRGFRVNAPQYPVDLNTRMLRVHSQLRAISELVDGIEAPSNVPTNADREALTASGTTSASQLSGLLERWNTTMERVQPRIRDMQLMLANSRHFANADQPHIAARNRIRHSSQMFTRAAQTMNSIASLLNSIQTSETEDGQVLYNVRDPAETGGREWHTMASASTSQGNPFPFGDIRRMFPRNVGSNTSTSATSGRPQGSQTQLNASTNTSEFQDQQRPSDMIGLVIDMPIVFGHGFSSHAIPTAASSESQTSTSTTPSTSSTIQNNSSASTSHSPAHPRPDTEPSENRRRSKRQKRSPEGHPQEEASTSQAADPTPSTTDRRTTVEEQPEDVEEVQQNSSPQRGRFRSSCAHGIQ</sequence>
<feature type="non-terminal residue" evidence="2">
    <location>
        <position position="1"/>
    </location>
</feature>
<comment type="caution">
    <text evidence="2">The sequence shown here is derived from an EMBL/GenBank/DDBJ whole genome shotgun (WGS) entry which is preliminary data.</text>
</comment>
<feature type="region of interest" description="Disordered" evidence="1">
    <location>
        <begin position="125"/>
        <end position="168"/>
    </location>
</feature>
<keyword evidence="3" id="KW-1185">Reference proteome</keyword>
<gene>
    <name evidence="2" type="ORF">BZG36_00645</name>
</gene>
<evidence type="ECO:0000313" key="2">
    <source>
        <dbReference type="EMBL" id="OZJ06393.1"/>
    </source>
</evidence>
<protein>
    <recommendedName>
        <fullName evidence="4">Ubiquitin-like domain-containing protein</fullName>
    </recommendedName>
</protein>
<feature type="compositionally biased region" description="Polar residues" evidence="1">
    <location>
        <begin position="358"/>
        <end position="391"/>
    </location>
</feature>
<dbReference type="EMBL" id="MVBO01000004">
    <property type="protein sequence ID" value="OZJ06393.1"/>
    <property type="molecule type" value="Genomic_DNA"/>
</dbReference>
<evidence type="ECO:0000256" key="1">
    <source>
        <dbReference type="SAM" id="MobiDB-lite"/>
    </source>
</evidence>
<feature type="region of interest" description="Disordered" evidence="1">
    <location>
        <begin position="417"/>
        <end position="530"/>
    </location>
</feature>
<evidence type="ECO:0000313" key="3">
    <source>
        <dbReference type="Proteomes" id="UP000242875"/>
    </source>
</evidence>
<dbReference type="AlphaFoldDB" id="A0A261Y722"/>
<evidence type="ECO:0008006" key="4">
    <source>
        <dbReference type="Google" id="ProtNLM"/>
    </source>
</evidence>
<feature type="compositionally biased region" description="Basic and acidic residues" evidence="1">
    <location>
        <begin position="453"/>
        <end position="463"/>
    </location>
</feature>
<feature type="compositionally biased region" description="Polar residues" evidence="1">
    <location>
        <begin position="62"/>
        <end position="82"/>
    </location>
</feature>
<feature type="compositionally biased region" description="Polar residues" evidence="1">
    <location>
        <begin position="130"/>
        <end position="155"/>
    </location>
</feature>